<proteinExistence type="predicted"/>
<comment type="caution">
    <text evidence="1">The sequence shown here is derived from an EMBL/GenBank/DDBJ whole genome shotgun (WGS) entry which is preliminary data.</text>
</comment>
<organism evidence="1">
    <name type="scientific">gut metagenome</name>
    <dbReference type="NCBI Taxonomy" id="749906"/>
    <lineage>
        <taxon>unclassified sequences</taxon>
        <taxon>metagenomes</taxon>
        <taxon>organismal metagenomes</taxon>
    </lineage>
</organism>
<evidence type="ECO:0000313" key="1">
    <source>
        <dbReference type="EMBL" id="EJW92696.1"/>
    </source>
</evidence>
<dbReference type="EMBL" id="AMCI01007403">
    <property type="protein sequence ID" value="EJW92696.1"/>
    <property type="molecule type" value="Genomic_DNA"/>
</dbReference>
<dbReference type="AlphaFoldDB" id="J9FCS2"/>
<sequence>MSFLILVTVFSLINWFSRQLLKLLPGKVVTFPKWLLNI</sequence>
<name>J9FCS2_9ZZZZ</name>
<gene>
    <name evidence="1" type="ORF">EVA_19198</name>
</gene>
<accession>J9FCS2</accession>
<reference evidence="1" key="1">
    <citation type="journal article" date="2012" name="PLoS ONE">
        <title>Gene sets for utilization of primary and secondary nutrition supplies in the distal gut of endangered iberian lynx.</title>
        <authorList>
            <person name="Alcaide M."/>
            <person name="Messina E."/>
            <person name="Richter M."/>
            <person name="Bargiela R."/>
            <person name="Peplies J."/>
            <person name="Huws S.A."/>
            <person name="Newbold C.J."/>
            <person name="Golyshin P.N."/>
            <person name="Simon M.A."/>
            <person name="Lopez G."/>
            <person name="Yakimov M.M."/>
            <person name="Ferrer M."/>
        </authorList>
    </citation>
    <scope>NUCLEOTIDE SEQUENCE</scope>
</reference>
<protein>
    <submittedName>
        <fullName evidence="1">Uncharacterized protein</fullName>
    </submittedName>
</protein>